<evidence type="ECO:0008006" key="5">
    <source>
        <dbReference type="Google" id="ProtNLM"/>
    </source>
</evidence>
<dbReference type="Proteomes" id="UP000317265">
    <property type="component" value="Unassembled WGS sequence"/>
</dbReference>
<evidence type="ECO:0000313" key="2">
    <source>
        <dbReference type="EMBL" id="TDA40469.1"/>
    </source>
</evidence>
<dbReference type="PANTHER" id="PTHR37954:SF3">
    <property type="entry name" value="DUF169 DOMAIN-CONTAINING PROTEIN"/>
    <property type="match status" value="1"/>
</dbReference>
<proteinExistence type="predicted"/>
<reference evidence="1 3" key="2">
    <citation type="journal article" date="2019" name="Nat. Microbiol.">
        <title>Wide diversity of methane and short-chain alkane metabolisms in uncultured archaea.</title>
        <authorList>
            <person name="Borrel G."/>
            <person name="Adam P.S."/>
            <person name="McKay L.J."/>
            <person name="Chen L.X."/>
            <person name="Sierra-Garcia I.N."/>
            <person name="Sieber C.M."/>
            <person name="Letourneur Q."/>
            <person name="Ghozlane A."/>
            <person name="Andersen G.L."/>
            <person name="Li W.J."/>
            <person name="Hallam S.J."/>
            <person name="Muyzer G."/>
            <person name="de Oliveira V.M."/>
            <person name="Inskeep W.P."/>
            <person name="Banfield J.F."/>
            <person name="Gribaldo S."/>
        </authorList>
    </citation>
    <scope>NUCLEOTIDE SEQUENCE [LARGE SCALE GENOMIC DNA]</scope>
    <source>
        <strain evidence="1">Verst-YHS</strain>
    </source>
</reference>
<evidence type="ECO:0000313" key="1">
    <source>
        <dbReference type="EMBL" id="RZN57746.1"/>
    </source>
</evidence>
<dbReference type="Pfam" id="PF02596">
    <property type="entry name" value="DUF169"/>
    <property type="match status" value="1"/>
</dbReference>
<name>A0A520KI87_9CREN</name>
<protein>
    <recommendedName>
        <fullName evidence="5">DUF169 domain-containing protein</fullName>
    </recommendedName>
</protein>
<gene>
    <name evidence="2" type="ORF">DSO09_00425</name>
    <name evidence="1" type="ORF">EF809_00455</name>
</gene>
<evidence type="ECO:0000313" key="4">
    <source>
        <dbReference type="Proteomes" id="UP000317265"/>
    </source>
</evidence>
<reference evidence="2 4" key="1">
    <citation type="journal article" date="2019" name="Nat. Microbiol.">
        <title>Expanding anaerobic alkane metabolism in the domain of Archaea.</title>
        <authorList>
            <person name="Wang Y."/>
            <person name="Wegener G."/>
            <person name="Hou J."/>
            <person name="Wang F."/>
            <person name="Xiao X."/>
        </authorList>
    </citation>
    <scope>NUCLEOTIDE SEQUENCE [LARGE SCALE GENOMIC DNA]</scope>
    <source>
        <strain evidence="2">WYZ-LMO11</strain>
    </source>
</reference>
<dbReference type="InterPro" id="IPR003748">
    <property type="entry name" value="DUF169"/>
</dbReference>
<dbReference type="PANTHER" id="PTHR37954">
    <property type="entry name" value="BLL4979 PROTEIN"/>
    <property type="match status" value="1"/>
</dbReference>
<organism evidence="1 3">
    <name type="scientific">Thermoproteota archaeon</name>
    <dbReference type="NCBI Taxonomy" id="2056631"/>
    <lineage>
        <taxon>Archaea</taxon>
        <taxon>Thermoproteota</taxon>
    </lineage>
</organism>
<dbReference type="Proteomes" id="UP000316080">
    <property type="component" value="Unassembled WGS sequence"/>
</dbReference>
<dbReference type="AlphaFoldDB" id="A0A520KI87"/>
<accession>A0A520KI87</accession>
<sequence>MSIEFLNKIYEYIKPKSKILGIKLYESEINTKIQRKPRKKLTICQIINTARLYGWSWNVTLDNIECILGAIALGLKESDESFINGDIIIKLGYVNDNESAKRFVENIPKIKDKKKGFIVGPLEALDFEPDMSIVYGNSAQIMRLIQGVVYAMNGERLIFGTVGDCGICGDGIADAYNTQKPKIVIPCYGERRFGHSQDDEIAMVIPFKYIEKIAEGLEKTHNLGIRYPIPIAATITELDIPEILRIKK</sequence>
<comment type="caution">
    <text evidence="1">The sequence shown here is derived from an EMBL/GenBank/DDBJ whole genome shotgun (WGS) entry which is preliminary data.</text>
</comment>
<evidence type="ECO:0000313" key="3">
    <source>
        <dbReference type="Proteomes" id="UP000316080"/>
    </source>
</evidence>
<dbReference type="EMBL" id="QNVI01000003">
    <property type="protein sequence ID" value="TDA40469.1"/>
    <property type="molecule type" value="Genomic_DNA"/>
</dbReference>
<dbReference type="EMBL" id="RXIH01000002">
    <property type="protein sequence ID" value="RZN57746.1"/>
    <property type="molecule type" value="Genomic_DNA"/>
</dbReference>